<proteinExistence type="predicted"/>
<protein>
    <recommendedName>
        <fullName evidence="3">Gfo/Idh/MocA-like oxidoreductase N-terminal domain-containing protein</fullName>
    </recommendedName>
</protein>
<comment type="caution">
    <text evidence="1">The sequence shown here is derived from an EMBL/GenBank/DDBJ whole genome shotgun (WGS) entry which is preliminary data.</text>
</comment>
<dbReference type="Gene3D" id="3.40.50.720">
    <property type="entry name" value="NAD(P)-binding Rossmann-like Domain"/>
    <property type="match status" value="1"/>
</dbReference>
<reference evidence="1 2" key="1">
    <citation type="submission" date="2012-08" db="EMBL/GenBank/DDBJ databases">
        <title>Whole genome shotgun sequence of Kineosphaera limosa NBRC 100340.</title>
        <authorList>
            <person name="Yoshida I."/>
            <person name="Isaki S."/>
            <person name="Hosoyama A."/>
            <person name="Tsuchikane K."/>
            <person name="Katsumata H."/>
            <person name="Ando Y."/>
            <person name="Ohji S."/>
            <person name="Hamada M."/>
            <person name="Tamura T."/>
            <person name="Yamazoe A."/>
            <person name="Yamazaki S."/>
            <person name="Fujita N."/>
        </authorList>
    </citation>
    <scope>NUCLEOTIDE SEQUENCE [LARGE SCALE GENOMIC DNA]</scope>
    <source>
        <strain evidence="1 2">NBRC 100340</strain>
    </source>
</reference>
<accession>K6X0H0</accession>
<dbReference type="Gene3D" id="3.30.360.10">
    <property type="entry name" value="Dihydrodipicolinate Reductase, domain 2"/>
    <property type="match status" value="1"/>
</dbReference>
<evidence type="ECO:0000313" key="1">
    <source>
        <dbReference type="EMBL" id="GAB97832.1"/>
    </source>
</evidence>
<keyword evidence="2" id="KW-1185">Reference proteome</keyword>
<gene>
    <name evidence="1" type="ORF">KILIM_084_00040</name>
</gene>
<dbReference type="AlphaFoldDB" id="K6X0H0"/>
<evidence type="ECO:0008006" key="3">
    <source>
        <dbReference type="Google" id="ProtNLM"/>
    </source>
</evidence>
<sequence length="311" mass="32300">MSTLRFGLIGVDSPHSVQFTQLLGDGSAFGATITHAWQAPTSADFPPSRDRNDDLAAQVSSLGVALCDSPAAVARHCDALLLVASDARTHPELFARVAPLGRPVYVDTRFALTVAQARLMLDQAREAGVLALAGSPKRFTPEFLAARGDGRVERADLVAPLPTQPGHPDFGWYGFHAADLLVSALGPDIERVDASGAGPVVLTWADGRVATVRGEAVWSPHTTGTLAGDGGAAREFDIESGLPMLHGLLKALVVACRSGEPTVPPAEILAGVAIVEAVHESRQLGAPVAIDRGAVRAAPCAPDNQPARASS</sequence>
<dbReference type="STRING" id="1184609.KILIM_084_00040"/>
<dbReference type="EMBL" id="BAHD01000084">
    <property type="protein sequence ID" value="GAB97832.1"/>
    <property type="molecule type" value="Genomic_DNA"/>
</dbReference>
<dbReference type="Proteomes" id="UP000008366">
    <property type="component" value="Unassembled WGS sequence"/>
</dbReference>
<dbReference type="eggNOG" id="COG0673">
    <property type="taxonomic scope" value="Bacteria"/>
</dbReference>
<dbReference type="OrthoDB" id="128220at2"/>
<organism evidence="1 2">
    <name type="scientific">Kineosphaera limosa NBRC 100340</name>
    <dbReference type="NCBI Taxonomy" id="1184609"/>
    <lineage>
        <taxon>Bacteria</taxon>
        <taxon>Bacillati</taxon>
        <taxon>Actinomycetota</taxon>
        <taxon>Actinomycetes</taxon>
        <taxon>Micrococcales</taxon>
        <taxon>Dermatophilaceae</taxon>
        <taxon>Kineosphaera</taxon>
    </lineage>
</organism>
<dbReference type="InterPro" id="IPR036291">
    <property type="entry name" value="NAD(P)-bd_dom_sf"/>
</dbReference>
<dbReference type="SUPFAM" id="SSF51735">
    <property type="entry name" value="NAD(P)-binding Rossmann-fold domains"/>
    <property type="match status" value="1"/>
</dbReference>
<name>K6X0H0_9MICO</name>
<evidence type="ECO:0000313" key="2">
    <source>
        <dbReference type="Proteomes" id="UP000008366"/>
    </source>
</evidence>
<dbReference type="RefSeq" id="WP_006594364.1">
    <property type="nucleotide sequence ID" value="NZ_BAHD01000084.1"/>
</dbReference>